<dbReference type="EMBL" id="JAGTTM010000003">
    <property type="protein sequence ID" value="MCC2029822.1"/>
    <property type="molecule type" value="Genomic_DNA"/>
</dbReference>
<proteinExistence type="inferred from homology"/>
<dbReference type="InterPro" id="IPR001764">
    <property type="entry name" value="Glyco_hydro_3_N"/>
</dbReference>
<dbReference type="PANTHER" id="PTHR30480:SF14">
    <property type="entry name" value="HYDROLASE, PUTATIVE (AFU_ORTHOLOGUE AFUA_4G13770)-RELATED"/>
    <property type="match status" value="1"/>
</dbReference>
<evidence type="ECO:0000259" key="5">
    <source>
        <dbReference type="Pfam" id="PF00933"/>
    </source>
</evidence>
<keyword evidence="2 6" id="KW-0378">Hydrolase</keyword>
<gene>
    <name evidence="6" type="ORF">KEC56_09875</name>
</gene>
<evidence type="ECO:0000256" key="4">
    <source>
        <dbReference type="SAM" id="MobiDB-lite"/>
    </source>
</evidence>
<name>A0A9X1LQA6_9MICO</name>
<dbReference type="GO" id="GO:0009254">
    <property type="term" value="P:peptidoglycan turnover"/>
    <property type="evidence" value="ECO:0007669"/>
    <property type="project" value="TreeGrafter"/>
</dbReference>
<dbReference type="InterPro" id="IPR017853">
    <property type="entry name" value="GH"/>
</dbReference>
<comment type="similarity">
    <text evidence="1">Belongs to the glycosyl hydrolase 3 family.</text>
</comment>
<dbReference type="InterPro" id="IPR050226">
    <property type="entry name" value="NagZ_Beta-hexosaminidase"/>
</dbReference>
<dbReference type="Gene3D" id="3.20.20.300">
    <property type="entry name" value="Glycoside hydrolase, family 3, N-terminal domain"/>
    <property type="match status" value="1"/>
</dbReference>
<comment type="caution">
    <text evidence="6">The sequence shown here is derived from an EMBL/GenBank/DDBJ whole genome shotgun (WGS) entry which is preliminary data.</text>
</comment>
<keyword evidence="3" id="KW-0326">Glycosidase</keyword>
<dbReference type="PANTHER" id="PTHR30480">
    <property type="entry name" value="BETA-HEXOSAMINIDASE-RELATED"/>
    <property type="match status" value="1"/>
</dbReference>
<dbReference type="InterPro" id="IPR036962">
    <property type="entry name" value="Glyco_hydro_3_N_sf"/>
</dbReference>
<evidence type="ECO:0000256" key="1">
    <source>
        <dbReference type="ARBA" id="ARBA00005336"/>
    </source>
</evidence>
<evidence type="ECO:0000313" key="7">
    <source>
        <dbReference type="Proteomes" id="UP001139289"/>
    </source>
</evidence>
<evidence type="ECO:0000256" key="2">
    <source>
        <dbReference type="ARBA" id="ARBA00022801"/>
    </source>
</evidence>
<accession>A0A9X1LQA6</accession>
<dbReference type="Pfam" id="PF00933">
    <property type="entry name" value="Glyco_hydro_3"/>
    <property type="match status" value="1"/>
</dbReference>
<feature type="domain" description="Glycoside hydrolase family 3 N-terminal" evidence="5">
    <location>
        <begin position="70"/>
        <end position="366"/>
    </location>
</feature>
<dbReference type="AlphaFoldDB" id="A0A9X1LQA6"/>
<protein>
    <submittedName>
        <fullName evidence="6">Glycoside hydrolase family 3 protein</fullName>
    </submittedName>
</protein>
<feature type="region of interest" description="Disordered" evidence="4">
    <location>
        <begin position="7"/>
        <end position="37"/>
    </location>
</feature>
<keyword evidence="7" id="KW-1185">Reference proteome</keyword>
<dbReference type="GO" id="GO:0005975">
    <property type="term" value="P:carbohydrate metabolic process"/>
    <property type="evidence" value="ECO:0007669"/>
    <property type="project" value="InterPro"/>
</dbReference>
<dbReference type="Proteomes" id="UP001139289">
    <property type="component" value="Unassembled WGS sequence"/>
</dbReference>
<evidence type="ECO:0000256" key="3">
    <source>
        <dbReference type="ARBA" id="ARBA00023295"/>
    </source>
</evidence>
<dbReference type="GO" id="GO:0004553">
    <property type="term" value="F:hydrolase activity, hydrolyzing O-glycosyl compounds"/>
    <property type="evidence" value="ECO:0007669"/>
    <property type="project" value="InterPro"/>
</dbReference>
<evidence type="ECO:0000313" key="6">
    <source>
        <dbReference type="EMBL" id="MCC2029822.1"/>
    </source>
</evidence>
<sequence>MLLCAVASGSSMPAHTASAGGRDVPVQTPAEPAPVGPSAEAARLVEQMTPAEQASSIVMGHIPTADPAKLADYMGTTDLGGFILMGANVPNSEAELRAVTAALASSADVPPLIAIDQEGGDVSRLPWDDFASSIALKERPVAQTAAAFAARASLVARAGANVNFGVIADTTGDASSFIYRRSLGADPASAAERVAAAVTAEEPLVASTVKHFPGHGAAPGDSHQLIPSTDESLAEWRRTDALPFEAGVEAGASLLMFGHLAYTAVDEEPASLSSRWHEIARDELGFGGVIVTDDLGMLISTGLPQYADPVDNAVSAVAAGTDLVLMVVHSTPSTAGQMATGIAEAVDEGTLPADRLQEAAERVMTLRLELAAAGSGWAPCAECEPAS</sequence>
<dbReference type="SUPFAM" id="SSF51445">
    <property type="entry name" value="(Trans)glycosidases"/>
    <property type="match status" value="1"/>
</dbReference>
<reference evidence="6" key="1">
    <citation type="submission" date="2021-04" db="EMBL/GenBank/DDBJ databases">
        <title>Microbacterium tenobrionis sp. nov. and Microbacterium allomyrinae sp. nov., isolated from larvae of Tenobrio molitor and Allomyrina dichotoma, respectively.</title>
        <authorList>
            <person name="Lee S.D."/>
        </authorList>
    </citation>
    <scope>NUCLEOTIDE SEQUENCE</scope>
    <source>
        <strain evidence="6">YMB-B2</strain>
    </source>
</reference>
<organism evidence="6 7">
    <name type="scientific">Microbacterium tenebrionis</name>
    <dbReference type="NCBI Taxonomy" id="2830665"/>
    <lineage>
        <taxon>Bacteria</taxon>
        <taxon>Bacillati</taxon>
        <taxon>Actinomycetota</taxon>
        <taxon>Actinomycetes</taxon>
        <taxon>Micrococcales</taxon>
        <taxon>Microbacteriaceae</taxon>
        <taxon>Microbacterium</taxon>
    </lineage>
</organism>